<dbReference type="PIRSF" id="PIRSF028729">
    <property type="entry name" value="E3_ubiquit_lig_SCF_Skp"/>
    <property type="match status" value="1"/>
</dbReference>
<accession>A0A426ZQI3</accession>
<dbReference type="PANTHER" id="PTHR11165">
    <property type="entry name" value="SKP1"/>
    <property type="match status" value="1"/>
</dbReference>
<reference evidence="7 8" key="1">
    <citation type="journal article" date="2014" name="Agronomy (Basel)">
        <title>A Draft Genome Sequence for Ensete ventricosum, the Drought-Tolerant Tree Against Hunger.</title>
        <authorList>
            <person name="Harrison J."/>
            <person name="Moore K.A."/>
            <person name="Paszkiewicz K."/>
            <person name="Jones T."/>
            <person name="Grant M."/>
            <person name="Ambacheew D."/>
            <person name="Muzemil S."/>
            <person name="Studholme D.J."/>
        </authorList>
    </citation>
    <scope>NUCLEOTIDE SEQUENCE [LARGE SCALE GENOMIC DNA]</scope>
</reference>
<dbReference type="InterPro" id="IPR036296">
    <property type="entry name" value="SKP1-like_dim_sf"/>
</dbReference>
<dbReference type="InterPro" id="IPR016897">
    <property type="entry name" value="SKP1"/>
</dbReference>
<dbReference type="UniPathway" id="UPA00143"/>
<evidence type="ECO:0000259" key="5">
    <source>
        <dbReference type="Pfam" id="PF01466"/>
    </source>
</evidence>
<feature type="domain" description="SKP1 component dimerisation" evidence="5">
    <location>
        <begin position="133"/>
        <end position="180"/>
    </location>
</feature>
<feature type="domain" description="SKP1 component POZ" evidence="6">
    <location>
        <begin position="35"/>
        <end position="97"/>
    </location>
</feature>
<name>A0A426ZQI3_ENSVE</name>
<dbReference type="EMBL" id="AMZH03005520">
    <property type="protein sequence ID" value="RRT66210.1"/>
    <property type="molecule type" value="Genomic_DNA"/>
</dbReference>
<evidence type="ECO:0000256" key="3">
    <source>
        <dbReference type="ARBA" id="ARBA00022786"/>
    </source>
</evidence>
<dbReference type="SUPFAM" id="SSF81382">
    <property type="entry name" value="Skp1 dimerisation domain-like"/>
    <property type="match status" value="1"/>
</dbReference>
<dbReference type="GO" id="GO:0009867">
    <property type="term" value="P:jasmonic acid mediated signaling pathway"/>
    <property type="evidence" value="ECO:0007669"/>
    <property type="project" value="UniProtKB-ARBA"/>
</dbReference>
<dbReference type="InterPro" id="IPR001232">
    <property type="entry name" value="SKP1-like"/>
</dbReference>
<evidence type="ECO:0000256" key="2">
    <source>
        <dbReference type="ARBA" id="ARBA00009993"/>
    </source>
</evidence>
<dbReference type="Pfam" id="PF03931">
    <property type="entry name" value="Skp1_POZ"/>
    <property type="match status" value="1"/>
</dbReference>
<organism evidence="7 8">
    <name type="scientific">Ensete ventricosum</name>
    <name type="common">Abyssinian banana</name>
    <name type="synonym">Musa ensete</name>
    <dbReference type="NCBI Taxonomy" id="4639"/>
    <lineage>
        <taxon>Eukaryota</taxon>
        <taxon>Viridiplantae</taxon>
        <taxon>Streptophyta</taxon>
        <taxon>Embryophyta</taxon>
        <taxon>Tracheophyta</taxon>
        <taxon>Spermatophyta</taxon>
        <taxon>Magnoliopsida</taxon>
        <taxon>Liliopsida</taxon>
        <taxon>Zingiberales</taxon>
        <taxon>Musaceae</taxon>
        <taxon>Ensete</taxon>
    </lineage>
</organism>
<evidence type="ECO:0000259" key="6">
    <source>
        <dbReference type="Pfam" id="PF03931"/>
    </source>
</evidence>
<sequence length="183" mass="20872">MSSKGKEVMITEGEEEEVIITEEAEGSSSSMTGKTVTLVSSDEVNFEVDLAIANQSDMIKNMILDMKNNDNDEFVIPLLNVNSVVLAKVIQYWKEHAEVKDTQQLAAFDESFANMHKTQLFETVLAANFLNSKPLLELLCKSIADKMKEMSVEEVREYFNIENDFTEEEEQKIRAENQWAFDQ</sequence>
<dbReference type="Pfam" id="PF01466">
    <property type="entry name" value="Skp1"/>
    <property type="match status" value="1"/>
</dbReference>
<evidence type="ECO:0000256" key="4">
    <source>
        <dbReference type="PIRNR" id="PIRNR028729"/>
    </source>
</evidence>
<protein>
    <recommendedName>
        <fullName evidence="4">SKP1-like protein</fullName>
    </recommendedName>
</protein>
<keyword evidence="3 4" id="KW-0833">Ubl conjugation pathway</keyword>
<gene>
    <name evidence="7" type="ORF">B296_00040391</name>
</gene>
<evidence type="ECO:0000313" key="7">
    <source>
        <dbReference type="EMBL" id="RRT66210.1"/>
    </source>
</evidence>
<dbReference type="GO" id="GO:0006511">
    <property type="term" value="P:ubiquitin-dependent protein catabolic process"/>
    <property type="evidence" value="ECO:0007669"/>
    <property type="project" value="InterPro"/>
</dbReference>
<comment type="pathway">
    <text evidence="1 4">Protein modification; protein ubiquitination.</text>
</comment>
<comment type="function">
    <text evidence="4">Involved in ubiquitination and subsequent proteasomal degradation of target proteins. Together with CUL1, RBX1 and a F-box protein, it forms a SCF E3 ubiquitin ligase complex. The functional specificity of this complex depends on the type of F-box protein. In the SCF complex, it serves as an adapter that links the F-box protein to CUL1.</text>
</comment>
<dbReference type="SMART" id="SM00512">
    <property type="entry name" value="Skp1"/>
    <property type="match status" value="1"/>
</dbReference>
<comment type="similarity">
    <text evidence="2 4">Belongs to the SKP1 family.</text>
</comment>
<dbReference type="InterPro" id="IPR016073">
    <property type="entry name" value="Skp1_comp_POZ"/>
</dbReference>
<dbReference type="InterPro" id="IPR016072">
    <property type="entry name" value="Skp1_comp_dimer"/>
</dbReference>
<dbReference type="Gene3D" id="3.30.710.10">
    <property type="entry name" value="Potassium Channel Kv1.1, Chain A"/>
    <property type="match status" value="1"/>
</dbReference>
<dbReference type="Proteomes" id="UP000287651">
    <property type="component" value="Unassembled WGS sequence"/>
</dbReference>
<comment type="subunit">
    <text evidence="4">Part of a SCF (SKP1-cullin-F-box) protein ligase complex.</text>
</comment>
<dbReference type="SUPFAM" id="SSF54695">
    <property type="entry name" value="POZ domain"/>
    <property type="match status" value="1"/>
</dbReference>
<dbReference type="InterPro" id="IPR011333">
    <property type="entry name" value="SKP1/BTB/POZ_sf"/>
</dbReference>
<dbReference type="GO" id="GO:0016567">
    <property type="term" value="P:protein ubiquitination"/>
    <property type="evidence" value="ECO:0007669"/>
    <property type="project" value="UniProtKB-UniRule"/>
</dbReference>
<proteinExistence type="inferred from homology"/>
<evidence type="ECO:0000313" key="8">
    <source>
        <dbReference type="Proteomes" id="UP000287651"/>
    </source>
</evidence>
<comment type="caution">
    <text evidence="7">The sequence shown here is derived from an EMBL/GenBank/DDBJ whole genome shotgun (WGS) entry which is preliminary data.</text>
</comment>
<evidence type="ECO:0000256" key="1">
    <source>
        <dbReference type="ARBA" id="ARBA00004906"/>
    </source>
</evidence>
<dbReference type="AlphaFoldDB" id="A0A426ZQI3"/>